<reference evidence="4" key="1">
    <citation type="submission" date="2021-02" db="EMBL/GenBank/DDBJ databases">
        <authorList>
            <person name="Nowell W R."/>
        </authorList>
    </citation>
    <scope>NUCLEOTIDE SEQUENCE</scope>
</reference>
<dbReference type="SMART" id="SM00326">
    <property type="entry name" value="SH3"/>
    <property type="match status" value="1"/>
</dbReference>
<dbReference type="Pfam" id="PF00018">
    <property type="entry name" value="SH3_1"/>
    <property type="match status" value="1"/>
</dbReference>
<evidence type="ECO:0000259" key="3">
    <source>
        <dbReference type="PROSITE" id="PS50002"/>
    </source>
</evidence>
<evidence type="ECO:0000313" key="4">
    <source>
        <dbReference type="EMBL" id="CAF2137205.1"/>
    </source>
</evidence>
<comment type="caution">
    <text evidence="4">The sequence shown here is derived from an EMBL/GenBank/DDBJ whole genome shotgun (WGS) entry which is preliminary data.</text>
</comment>
<organism evidence="4 5">
    <name type="scientific">Rotaria magnacalcarata</name>
    <dbReference type="NCBI Taxonomy" id="392030"/>
    <lineage>
        <taxon>Eukaryota</taxon>
        <taxon>Metazoa</taxon>
        <taxon>Spiralia</taxon>
        <taxon>Gnathifera</taxon>
        <taxon>Rotifera</taxon>
        <taxon>Eurotatoria</taxon>
        <taxon>Bdelloidea</taxon>
        <taxon>Philodinida</taxon>
        <taxon>Philodinidae</taxon>
        <taxon>Rotaria</taxon>
    </lineage>
</organism>
<dbReference type="CDD" id="cd00174">
    <property type="entry name" value="SH3"/>
    <property type="match status" value="1"/>
</dbReference>
<dbReference type="InterPro" id="IPR001452">
    <property type="entry name" value="SH3_domain"/>
</dbReference>
<dbReference type="SUPFAM" id="SSF50044">
    <property type="entry name" value="SH3-domain"/>
    <property type="match status" value="1"/>
</dbReference>
<feature type="domain" description="SH3" evidence="3">
    <location>
        <begin position="329"/>
        <end position="388"/>
    </location>
</feature>
<dbReference type="Proteomes" id="UP000663856">
    <property type="component" value="Unassembled WGS sequence"/>
</dbReference>
<dbReference type="AlphaFoldDB" id="A0A816WQK0"/>
<dbReference type="EMBL" id="CAJNRF010012063">
    <property type="protein sequence ID" value="CAF2137205.1"/>
    <property type="molecule type" value="Genomic_DNA"/>
</dbReference>
<dbReference type="PANTHER" id="PTHR33504:SF1">
    <property type="entry name" value="FAMILY WITH SEQUENCE SIMILARITY 90, MEMBER A1B"/>
    <property type="match status" value="1"/>
</dbReference>
<evidence type="ECO:0000256" key="1">
    <source>
        <dbReference type="ARBA" id="ARBA00022443"/>
    </source>
</evidence>
<dbReference type="Gene3D" id="2.30.30.40">
    <property type="entry name" value="SH3 Domains"/>
    <property type="match status" value="1"/>
</dbReference>
<proteinExistence type="predicted"/>
<protein>
    <recommendedName>
        <fullName evidence="3">SH3 domain-containing protein</fullName>
    </recommendedName>
</protein>
<dbReference type="InterPro" id="IPR036028">
    <property type="entry name" value="SH3-like_dom_sf"/>
</dbReference>
<name>A0A816WQK0_9BILA</name>
<gene>
    <name evidence="4" type="ORF">WKI299_LOCUS27582</name>
</gene>
<keyword evidence="1 2" id="KW-0728">SH3 domain</keyword>
<accession>A0A816WQK0</accession>
<dbReference type="PANTHER" id="PTHR33504">
    <property type="entry name" value="NADH DEHYDROGENASE (UBIQUINONE) 1 BETA SUBCOMPLEX, 4"/>
    <property type="match status" value="1"/>
</dbReference>
<evidence type="ECO:0000256" key="2">
    <source>
        <dbReference type="PROSITE-ProRule" id="PRU00192"/>
    </source>
</evidence>
<evidence type="ECO:0000313" key="5">
    <source>
        <dbReference type="Proteomes" id="UP000663856"/>
    </source>
</evidence>
<sequence>MSQGRKKRSSYDSTRAREAVQTIENAWCRHRDRQMFRLLKHAVCAAEHALSNDILRRLSPREAELLRDRSLNAKVKFRFGGAEFPPVIYFKIYVRNFNGAHPKYVNGKSMINSDMNARIAACKQMGQRVFYQQMLSDSLHGANGRASDELDVVTLKDYMQYSSLLDELPSYLGGRANNWRRLNLADIPRHSIFYDIISYIESGHITSDLRDRIPMLLTQPNAQSVQLQHIELLKQIKSGVTSRTSGTSASFPKKPLSTARRARRALENASKMRQTYMMTRSESLPTTLILQYEQQIPLAESSRRTIHDSDQTFVTGEEDEQLGPLTSTLVDRWYAVTKTYSATFRDDLTVRKNELVQVIRCSHPHWIWVRNEKSQEGFIPCDCLMVIG</sequence>
<dbReference type="PROSITE" id="PS50002">
    <property type="entry name" value="SH3"/>
    <property type="match status" value="1"/>
</dbReference>